<proteinExistence type="predicted"/>
<name>A0ACB5UAP5_AMBMO</name>
<keyword evidence="2" id="KW-1185">Reference proteome</keyword>
<reference evidence="1" key="1">
    <citation type="submission" date="2023-04" db="EMBL/GenBank/DDBJ databases">
        <title>Ambrosiozyma monospora NBRC 10751.</title>
        <authorList>
            <person name="Ichikawa N."/>
            <person name="Sato H."/>
            <person name="Tonouchi N."/>
        </authorList>
    </citation>
    <scope>NUCLEOTIDE SEQUENCE</scope>
    <source>
        <strain evidence="1">NBRC 10751</strain>
    </source>
</reference>
<accession>A0ACB5UAP5</accession>
<sequence>MIFMNGDGTVDTGKFGELNQHNEGFRSLLEFAGDQSKENKLVKVETTRKVETFNDNANEEFSSDQHEITTNGTIAASTYSRYLKLSTGVFGFTVFPLVIFLLFVCTFGYVFLNVWLSYWAKQSFPLTGPQYQGIYISIIFGTITSLYLCMCLESYMVTNSSKFLHLMSLDKVFNAPMSFIDTNPIGRILNRFTTDTDVLDNEIIDQLKLFIHSGGQIVGVLILCICYLPWFAIAVPNESD</sequence>
<protein>
    <submittedName>
        <fullName evidence="1">Unnamed protein product</fullName>
    </submittedName>
</protein>
<evidence type="ECO:0000313" key="1">
    <source>
        <dbReference type="EMBL" id="GMF05629.1"/>
    </source>
</evidence>
<comment type="caution">
    <text evidence="1">The sequence shown here is derived from an EMBL/GenBank/DDBJ whole genome shotgun (WGS) entry which is preliminary data.</text>
</comment>
<dbReference type="Proteomes" id="UP001165064">
    <property type="component" value="Unassembled WGS sequence"/>
</dbReference>
<dbReference type="EMBL" id="BSXS01014540">
    <property type="protein sequence ID" value="GMF05629.1"/>
    <property type="molecule type" value="Genomic_DNA"/>
</dbReference>
<gene>
    <name evidence="1" type="ORF">Amon02_001240500</name>
</gene>
<organism evidence="1 2">
    <name type="scientific">Ambrosiozyma monospora</name>
    <name type="common">Yeast</name>
    <name type="synonym">Endomycopsis monosporus</name>
    <dbReference type="NCBI Taxonomy" id="43982"/>
    <lineage>
        <taxon>Eukaryota</taxon>
        <taxon>Fungi</taxon>
        <taxon>Dikarya</taxon>
        <taxon>Ascomycota</taxon>
        <taxon>Saccharomycotina</taxon>
        <taxon>Pichiomycetes</taxon>
        <taxon>Pichiales</taxon>
        <taxon>Pichiaceae</taxon>
        <taxon>Ambrosiozyma</taxon>
    </lineage>
</organism>
<evidence type="ECO:0000313" key="2">
    <source>
        <dbReference type="Proteomes" id="UP001165064"/>
    </source>
</evidence>